<proteinExistence type="predicted"/>
<dbReference type="InterPro" id="IPR041073">
    <property type="entry name" value="MobL"/>
</dbReference>
<dbReference type="AlphaFoldDB" id="A0A6X1ZUU9"/>
<dbReference type="Proteomes" id="UP000840567">
    <property type="component" value="Unassembled WGS sequence"/>
</dbReference>
<dbReference type="NCBIfam" id="NF041498">
    <property type="entry name" value="MobP2"/>
    <property type="match status" value="1"/>
</dbReference>
<evidence type="ECO:0008006" key="4">
    <source>
        <dbReference type="Google" id="ProtNLM"/>
    </source>
</evidence>
<dbReference type="EMBL" id="DAAEQL010000013">
    <property type="protein sequence ID" value="HAA8491758.1"/>
    <property type="molecule type" value="Genomic_DNA"/>
</dbReference>
<name>A0A6X1ZUU9_LISMN</name>
<dbReference type="EMBL" id="DAAEEB010000016">
    <property type="protein sequence ID" value="HAA8054532.1"/>
    <property type="molecule type" value="Genomic_DNA"/>
</dbReference>
<comment type="caution">
    <text evidence="1">The sequence shown here is derived from an EMBL/GenBank/DDBJ whole genome shotgun (WGS) entry which is preliminary data.</text>
</comment>
<evidence type="ECO:0000313" key="3">
    <source>
        <dbReference type="Proteomes" id="UP000840567"/>
    </source>
</evidence>
<organism evidence="1">
    <name type="scientific">Listeria monocytogenes</name>
    <dbReference type="NCBI Taxonomy" id="1639"/>
    <lineage>
        <taxon>Bacteria</taxon>
        <taxon>Bacillati</taxon>
        <taxon>Bacillota</taxon>
        <taxon>Bacilli</taxon>
        <taxon>Bacillales</taxon>
        <taxon>Listeriaceae</taxon>
        <taxon>Listeria</taxon>
    </lineage>
</organism>
<evidence type="ECO:0000313" key="1">
    <source>
        <dbReference type="EMBL" id="HAA8054532.1"/>
    </source>
</evidence>
<dbReference type="Pfam" id="PF18555">
    <property type="entry name" value="MobL"/>
    <property type="match status" value="1"/>
</dbReference>
<evidence type="ECO:0000313" key="2">
    <source>
        <dbReference type="EMBL" id="HAA8491758.1"/>
    </source>
</evidence>
<gene>
    <name evidence="1" type="ORF">GHH22_15460</name>
    <name evidence="2" type="ORF">GHO09_14775</name>
</gene>
<protein>
    <recommendedName>
        <fullName evidence="4">Relaxase</fullName>
    </recommendedName>
</protein>
<dbReference type="Proteomes" id="UP000840039">
    <property type="component" value="Unassembled WGS sequence"/>
</dbReference>
<reference evidence="1" key="2">
    <citation type="submission" date="2019-10" db="EMBL/GenBank/DDBJ databases">
        <authorList>
            <consortium name="NCBI Pathogen Detection Project"/>
        </authorList>
    </citation>
    <scope>NUCLEOTIDE SEQUENCE</scope>
    <source>
        <strain evidence="1">09CEB371LM</strain>
        <strain evidence="2">Sam_F526FDD3-C0F7-43DB-B204-E231FEF9C926</strain>
    </source>
</reference>
<accession>A0A6X1ZUU9</accession>
<sequence length="448" mass="52900">MTRPGIILSSSFVSSTDEKFNKYIEYLDRDEATRNKAFEKYNIVSYTEFNDYMENPEKSTGLFTATDDYVDEEMVNKMKNLFAEAQKNQSTLWQDVFSFDNEFLIEEGLLDKHTGNLDEKKIQQAIRVAMEDKFVKEDLTGQGVWTASIHYNTDNIHVHVASVEMENTKERVFREVKTFNKNTQSYEGTGKFDWQSKGRIKQKTLDSMKSKFANTLIDRNVSLAKIHELSRTHLIKNTVNLSLEDQNLCRMYNDLLRTLPDNKKLWQYNRKEMEPFRDQVNKITSYYLKEKNPETYNELVATLDAEEKKQIRIYSVNSKAIINDPGAPVQHAKNSEITNNYKDNKLKELYERAGNKILQELKSMTIEERKELYKSSKLKKRHIKNREDTTWKPSSVFKKQLFNEKLVLKNMKKFEKIITNERSSMLDEQQYEQLQQDIIRSQFNSRGR</sequence>
<dbReference type="InterPro" id="IPR048101">
    <property type="entry name" value="MobP2"/>
</dbReference>
<dbReference type="RefSeq" id="WP_061691494.1">
    <property type="nucleotide sequence ID" value="NZ_CP168903.1"/>
</dbReference>
<reference evidence="1 3" key="1">
    <citation type="journal article" date="2018" name="Genome Biol.">
        <title>SKESA: strategic k-mer extension for scrupulous assemblies.</title>
        <authorList>
            <person name="Souvorov A."/>
            <person name="Agarwala R."/>
            <person name="Lipman D.J."/>
        </authorList>
    </citation>
    <scope>NUCLEOTIDE SEQUENCE [LARGE SCALE GENOMIC DNA]</scope>
    <source>
        <strain>09CEB371LM</strain>
        <strain evidence="1 2">Sam_F526FDD3-C0F7-43DB-B204-E231FEF9C926</strain>
    </source>
</reference>